<dbReference type="SUPFAM" id="SSF53187">
    <property type="entry name" value="Zn-dependent exopeptidases"/>
    <property type="match status" value="1"/>
</dbReference>
<name>A0A4Q1K346_9FLAO</name>
<organism evidence="6 7">
    <name type="scientific">Flavobacterium amnicola</name>
    <dbReference type="NCBI Taxonomy" id="2506422"/>
    <lineage>
        <taxon>Bacteria</taxon>
        <taxon>Pseudomonadati</taxon>
        <taxon>Bacteroidota</taxon>
        <taxon>Flavobacteriia</taxon>
        <taxon>Flavobacteriales</taxon>
        <taxon>Flavobacteriaceae</taxon>
        <taxon>Flavobacterium</taxon>
    </lineage>
</organism>
<dbReference type="PANTHER" id="PTHR30404">
    <property type="entry name" value="N-ACETYLMURAMOYL-L-ALANINE AMIDASE"/>
    <property type="match status" value="1"/>
</dbReference>
<evidence type="ECO:0000256" key="2">
    <source>
        <dbReference type="ARBA" id="ARBA00011901"/>
    </source>
</evidence>
<dbReference type="CDD" id="cd02696">
    <property type="entry name" value="MurNAc-LAA"/>
    <property type="match status" value="1"/>
</dbReference>
<feature type="signal peptide" evidence="4">
    <location>
        <begin position="1"/>
        <end position="24"/>
    </location>
</feature>
<evidence type="ECO:0000256" key="1">
    <source>
        <dbReference type="ARBA" id="ARBA00001561"/>
    </source>
</evidence>
<accession>A0A4Q1K346</accession>
<evidence type="ECO:0000256" key="4">
    <source>
        <dbReference type="SAM" id="SignalP"/>
    </source>
</evidence>
<dbReference type="SMART" id="SM00646">
    <property type="entry name" value="Ami_3"/>
    <property type="match status" value="1"/>
</dbReference>
<dbReference type="FunFam" id="3.40.630.40:FF:000005">
    <property type="entry name" value="N-acetylmuramoyl-L-alanine amidase (AmiA)"/>
    <property type="match status" value="1"/>
</dbReference>
<gene>
    <name evidence="6" type="ORF">EQG63_07255</name>
</gene>
<reference evidence="7" key="1">
    <citation type="submission" date="2019-01" db="EMBL/GenBank/DDBJ databases">
        <title>Cytophagaceae bacterium strain CAR-16.</title>
        <authorList>
            <person name="Chen W.-M."/>
        </authorList>
    </citation>
    <scope>NUCLEOTIDE SEQUENCE [LARGE SCALE GENOMIC DNA]</scope>
    <source>
        <strain evidence="7">LLJ-11</strain>
    </source>
</reference>
<dbReference type="Proteomes" id="UP000290283">
    <property type="component" value="Unassembled WGS sequence"/>
</dbReference>
<dbReference type="AlphaFoldDB" id="A0A4Q1K346"/>
<sequence length="391" mass="43161">MKIRMNLKKTFIVTAMAVTSIISAQTGGKFKVCLDAGHGAHDFGASYHGFVEKKITLDIVLKLGKILEQDPSIDVIYTRNNDTFIDLVERANIANRANANIFVSVHCNANKNTEAYGSETFVMGLSKSKSSLDVAMKENNVISLEDNYKSKYAGYNPNAPEALISATIAQEEYFEQSIELASRIQDNLEEKLNRKNRGVAQAPFMVLHKAFMPRVLIETGFISNPTEGAYLNSEEGQINMAKTIADAIFRMKAEHFGGSVPVLDIKKSEKPAPKDTTVKTPVKVVPVKDTPKTKVVKPELKAVNAAKVIYKVQIKASASQIDAKPENFNGLDKISSVLEKGYYKFMYGETNEYETSKAFLAEAKEKGYDSAFIVAFKNGIKISLNEALKTN</sequence>
<protein>
    <recommendedName>
        <fullName evidence="2">N-acetylmuramoyl-L-alanine amidase</fullName>
        <ecNumber evidence="2">3.5.1.28</ecNumber>
    </recommendedName>
</protein>
<dbReference type="GO" id="GO:0008745">
    <property type="term" value="F:N-acetylmuramoyl-L-alanine amidase activity"/>
    <property type="evidence" value="ECO:0007669"/>
    <property type="project" value="UniProtKB-EC"/>
</dbReference>
<dbReference type="EC" id="3.5.1.28" evidence="2"/>
<dbReference type="PANTHER" id="PTHR30404:SF0">
    <property type="entry name" value="N-ACETYLMURAMOYL-L-ALANINE AMIDASE AMIC"/>
    <property type="match status" value="1"/>
</dbReference>
<dbReference type="InterPro" id="IPR050695">
    <property type="entry name" value="N-acetylmuramoyl_amidase_3"/>
</dbReference>
<dbReference type="Pfam" id="PF01520">
    <property type="entry name" value="Amidase_3"/>
    <property type="match status" value="1"/>
</dbReference>
<keyword evidence="7" id="KW-1185">Reference proteome</keyword>
<dbReference type="Gene3D" id="3.40.630.40">
    <property type="entry name" value="Zn-dependent exopeptidases"/>
    <property type="match status" value="1"/>
</dbReference>
<evidence type="ECO:0000313" key="6">
    <source>
        <dbReference type="EMBL" id="RXR19234.1"/>
    </source>
</evidence>
<evidence type="ECO:0000313" key="7">
    <source>
        <dbReference type="Proteomes" id="UP000290283"/>
    </source>
</evidence>
<dbReference type="GO" id="GO:0009253">
    <property type="term" value="P:peptidoglycan catabolic process"/>
    <property type="evidence" value="ECO:0007669"/>
    <property type="project" value="InterPro"/>
</dbReference>
<proteinExistence type="predicted"/>
<evidence type="ECO:0000256" key="3">
    <source>
        <dbReference type="ARBA" id="ARBA00022801"/>
    </source>
</evidence>
<dbReference type="InterPro" id="IPR002508">
    <property type="entry name" value="MurNAc-LAA_cat"/>
</dbReference>
<comment type="caution">
    <text evidence="6">The sequence shown here is derived from an EMBL/GenBank/DDBJ whole genome shotgun (WGS) entry which is preliminary data.</text>
</comment>
<evidence type="ECO:0000259" key="5">
    <source>
        <dbReference type="SMART" id="SM00646"/>
    </source>
</evidence>
<feature type="chain" id="PRO_5020254473" description="N-acetylmuramoyl-L-alanine amidase" evidence="4">
    <location>
        <begin position="25"/>
        <end position="391"/>
    </location>
</feature>
<dbReference type="GO" id="GO:0030288">
    <property type="term" value="C:outer membrane-bounded periplasmic space"/>
    <property type="evidence" value="ECO:0007669"/>
    <property type="project" value="TreeGrafter"/>
</dbReference>
<keyword evidence="3" id="KW-0378">Hydrolase</keyword>
<dbReference type="OrthoDB" id="9806267at2"/>
<feature type="domain" description="MurNAc-LAA" evidence="5">
    <location>
        <begin position="91"/>
        <end position="249"/>
    </location>
</feature>
<dbReference type="EMBL" id="SBKO01000002">
    <property type="protein sequence ID" value="RXR19234.1"/>
    <property type="molecule type" value="Genomic_DNA"/>
</dbReference>
<comment type="catalytic activity">
    <reaction evidence="1">
        <text>Hydrolyzes the link between N-acetylmuramoyl residues and L-amino acid residues in certain cell-wall glycopeptides.</text>
        <dbReference type="EC" id="3.5.1.28"/>
    </reaction>
</comment>
<keyword evidence="4" id="KW-0732">Signal</keyword>